<accession>A0AAV1LLK6</accession>
<organism evidence="1 2">
    <name type="scientific">Parnassius mnemosyne</name>
    <name type="common">clouded apollo</name>
    <dbReference type="NCBI Taxonomy" id="213953"/>
    <lineage>
        <taxon>Eukaryota</taxon>
        <taxon>Metazoa</taxon>
        <taxon>Ecdysozoa</taxon>
        <taxon>Arthropoda</taxon>
        <taxon>Hexapoda</taxon>
        <taxon>Insecta</taxon>
        <taxon>Pterygota</taxon>
        <taxon>Neoptera</taxon>
        <taxon>Endopterygota</taxon>
        <taxon>Lepidoptera</taxon>
        <taxon>Glossata</taxon>
        <taxon>Ditrysia</taxon>
        <taxon>Papilionoidea</taxon>
        <taxon>Papilionidae</taxon>
        <taxon>Parnassiinae</taxon>
        <taxon>Parnassini</taxon>
        <taxon>Parnassius</taxon>
        <taxon>Driopa</taxon>
    </lineage>
</organism>
<dbReference type="Proteomes" id="UP001314205">
    <property type="component" value="Unassembled WGS sequence"/>
</dbReference>
<gene>
    <name evidence="1" type="ORF">PARMNEM_LOCUS15425</name>
</gene>
<proteinExistence type="predicted"/>
<dbReference type="PANTHER" id="PTHR35450">
    <property type="entry name" value="REVERSE TRANSCRIPTASE DOMAIN-CONTAINING PROTEIN"/>
    <property type="match status" value="1"/>
</dbReference>
<comment type="caution">
    <text evidence="1">The sequence shown here is derived from an EMBL/GenBank/DDBJ whole genome shotgun (WGS) entry which is preliminary data.</text>
</comment>
<name>A0AAV1LLK6_9NEOP</name>
<dbReference type="EMBL" id="CAVLGL010000093">
    <property type="protein sequence ID" value="CAK1596024.1"/>
    <property type="molecule type" value="Genomic_DNA"/>
</dbReference>
<evidence type="ECO:0000313" key="2">
    <source>
        <dbReference type="Proteomes" id="UP001314205"/>
    </source>
</evidence>
<dbReference type="AlphaFoldDB" id="A0AAV1LLK6"/>
<evidence type="ECO:0000313" key="1">
    <source>
        <dbReference type="EMBL" id="CAK1596024.1"/>
    </source>
</evidence>
<evidence type="ECO:0008006" key="3">
    <source>
        <dbReference type="Google" id="ProtNLM"/>
    </source>
</evidence>
<protein>
    <recommendedName>
        <fullName evidence="3">Reverse transcriptase</fullName>
    </recommendedName>
</protein>
<reference evidence="1 2" key="1">
    <citation type="submission" date="2023-11" db="EMBL/GenBank/DDBJ databases">
        <authorList>
            <person name="Hedman E."/>
            <person name="Englund M."/>
            <person name="Stromberg M."/>
            <person name="Nyberg Akerstrom W."/>
            <person name="Nylinder S."/>
            <person name="Jareborg N."/>
            <person name="Kallberg Y."/>
            <person name="Kronander E."/>
        </authorList>
    </citation>
    <scope>NUCLEOTIDE SEQUENCE [LARGE SCALE GENOMIC DNA]</scope>
</reference>
<dbReference type="PANTHER" id="PTHR35450:SF2">
    <property type="entry name" value="REVERSE TRANSCRIPTASE DOMAIN-CONTAINING PROTEIN"/>
    <property type="match status" value="1"/>
</dbReference>
<keyword evidence="2" id="KW-1185">Reference proteome</keyword>
<sequence length="212" mass="24176">MDPVIMMPDNVDEAVLRAPNCKRPGLDGLHHYWLKGFVVSHAVLARLFQEALDQKSLSSLFTTGITYLVPKDQDTTDPSLYKCRPIRCLPTIYKTLTPILMARITRHLNLNQVFSRAQTSCRGGGRGSKELLLIDAVIGKVVKRNRRNFSAAWIDYRKALDSLPHTWLKKVFELYKVDCTFRDFLGQCMGQWNTILCHLGERMMAAENHIGI</sequence>